<keyword evidence="1" id="KW-0812">Transmembrane</keyword>
<organism evidence="2 3">
    <name type="scientific">Coprinellus micaceus</name>
    <name type="common">Glistening ink-cap mushroom</name>
    <name type="synonym">Coprinus micaceus</name>
    <dbReference type="NCBI Taxonomy" id="71717"/>
    <lineage>
        <taxon>Eukaryota</taxon>
        <taxon>Fungi</taxon>
        <taxon>Dikarya</taxon>
        <taxon>Basidiomycota</taxon>
        <taxon>Agaricomycotina</taxon>
        <taxon>Agaricomycetes</taxon>
        <taxon>Agaricomycetidae</taxon>
        <taxon>Agaricales</taxon>
        <taxon>Agaricineae</taxon>
        <taxon>Psathyrellaceae</taxon>
        <taxon>Coprinellus</taxon>
    </lineage>
</organism>
<sequence length="301" mass="32793">MSYKDDGHGLREASVCPLPPSSVLGFALPGAISLSFSLFLLSIYSSSLSINSRQPSPCSLTILASITPRLAYTTENTYCHPSDPKDNFIRMKAILKAQLVQGQVPNMPAGFPLHYTADGHGSFVLSEGSYEFKQSLCLSSAYGSYPAESDYRDSVTQSALISFSDPYASHRSGRDRGKYTWRISLPTFESNNHPDVRVVSAEVQVDMAVMRSAYGDRIRYDPRIISKALATSLEYGVKLNIALADYSSIGVLANQSKNCIAAPGDVIYLSSDSNGQQQLLNILDRAGFYAKFTASPKLLVL</sequence>
<feature type="transmembrane region" description="Helical" evidence="1">
    <location>
        <begin position="23"/>
        <end position="44"/>
    </location>
</feature>
<proteinExistence type="predicted"/>
<evidence type="ECO:0000313" key="3">
    <source>
        <dbReference type="Proteomes" id="UP000298030"/>
    </source>
</evidence>
<gene>
    <name evidence="2" type="ORF">FA13DRAFT_1789422</name>
</gene>
<keyword evidence="3" id="KW-1185">Reference proteome</keyword>
<dbReference type="EMBL" id="QPFP01000010">
    <property type="protein sequence ID" value="TEB34292.1"/>
    <property type="molecule type" value="Genomic_DNA"/>
</dbReference>
<dbReference type="AlphaFoldDB" id="A0A4Y7TL74"/>
<reference evidence="2 3" key="1">
    <citation type="journal article" date="2019" name="Nat. Ecol. Evol.">
        <title>Megaphylogeny resolves global patterns of mushroom evolution.</title>
        <authorList>
            <person name="Varga T."/>
            <person name="Krizsan K."/>
            <person name="Foldi C."/>
            <person name="Dima B."/>
            <person name="Sanchez-Garcia M."/>
            <person name="Sanchez-Ramirez S."/>
            <person name="Szollosi G.J."/>
            <person name="Szarkandi J.G."/>
            <person name="Papp V."/>
            <person name="Albert L."/>
            <person name="Andreopoulos W."/>
            <person name="Angelini C."/>
            <person name="Antonin V."/>
            <person name="Barry K.W."/>
            <person name="Bougher N.L."/>
            <person name="Buchanan P."/>
            <person name="Buyck B."/>
            <person name="Bense V."/>
            <person name="Catcheside P."/>
            <person name="Chovatia M."/>
            <person name="Cooper J."/>
            <person name="Damon W."/>
            <person name="Desjardin D."/>
            <person name="Finy P."/>
            <person name="Geml J."/>
            <person name="Haridas S."/>
            <person name="Hughes K."/>
            <person name="Justo A."/>
            <person name="Karasinski D."/>
            <person name="Kautmanova I."/>
            <person name="Kiss B."/>
            <person name="Kocsube S."/>
            <person name="Kotiranta H."/>
            <person name="LaButti K.M."/>
            <person name="Lechner B.E."/>
            <person name="Liimatainen K."/>
            <person name="Lipzen A."/>
            <person name="Lukacs Z."/>
            <person name="Mihaltcheva S."/>
            <person name="Morgado L.N."/>
            <person name="Niskanen T."/>
            <person name="Noordeloos M.E."/>
            <person name="Ohm R.A."/>
            <person name="Ortiz-Santana B."/>
            <person name="Ovrebo C."/>
            <person name="Racz N."/>
            <person name="Riley R."/>
            <person name="Savchenko A."/>
            <person name="Shiryaev A."/>
            <person name="Soop K."/>
            <person name="Spirin V."/>
            <person name="Szebenyi C."/>
            <person name="Tomsovsky M."/>
            <person name="Tulloss R.E."/>
            <person name="Uehling J."/>
            <person name="Grigoriev I.V."/>
            <person name="Vagvolgyi C."/>
            <person name="Papp T."/>
            <person name="Martin F.M."/>
            <person name="Miettinen O."/>
            <person name="Hibbett D.S."/>
            <person name="Nagy L.G."/>
        </authorList>
    </citation>
    <scope>NUCLEOTIDE SEQUENCE [LARGE SCALE GENOMIC DNA]</scope>
    <source>
        <strain evidence="2 3">FP101781</strain>
    </source>
</reference>
<dbReference type="Proteomes" id="UP000298030">
    <property type="component" value="Unassembled WGS sequence"/>
</dbReference>
<comment type="caution">
    <text evidence="2">The sequence shown here is derived from an EMBL/GenBank/DDBJ whole genome shotgun (WGS) entry which is preliminary data.</text>
</comment>
<protein>
    <submittedName>
        <fullName evidence="2">Uncharacterized protein</fullName>
    </submittedName>
</protein>
<evidence type="ECO:0000256" key="1">
    <source>
        <dbReference type="SAM" id="Phobius"/>
    </source>
</evidence>
<keyword evidence="1" id="KW-1133">Transmembrane helix</keyword>
<keyword evidence="1" id="KW-0472">Membrane</keyword>
<dbReference type="OrthoDB" id="2937383at2759"/>
<accession>A0A4Y7TL74</accession>
<evidence type="ECO:0000313" key="2">
    <source>
        <dbReference type="EMBL" id="TEB34292.1"/>
    </source>
</evidence>
<name>A0A4Y7TL74_COPMI</name>